<dbReference type="GO" id="GO:0032259">
    <property type="term" value="P:methylation"/>
    <property type="evidence" value="ECO:0007669"/>
    <property type="project" value="UniProtKB-KW"/>
</dbReference>
<dbReference type="Pfam" id="PF05175">
    <property type="entry name" value="MTS"/>
    <property type="match status" value="1"/>
</dbReference>
<keyword evidence="5" id="KW-1185">Reference proteome</keyword>
<dbReference type="AlphaFoldDB" id="A0A7X2TG95"/>
<dbReference type="InterPro" id="IPR007848">
    <property type="entry name" value="Small_mtfrase_dom"/>
</dbReference>
<evidence type="ECO:0000256" key="2">
    <source>
        <dbReference type="ARBA" id="ARBA00022679"/>
    </source>
</evidence>
<evidence type="ECO:0000313" key="5">
    <source>
        <dbReference type="Proteomes" id="UP000461880"/>
    </source>
</evidence>
<gene>
    <name evidence="4" type="ORF">FYJ51_11375</name>
</gene>
<accession>A0A7X2TG95</accession>
<dbReference type="EMBL" id="VUMN01000034">
    <property type="protein sequence ID" value="MSS59492.1"/>
    <property type="molecule type" value="Genomic_DNA"/>
</dbReference>
<dbReference type="InterPro" id="IPR029063">
    <property type="entry name" value="SAM-dependent_MTases_sf"/>
</dbReference>
<protein>
    <submittedName>
        <fullName evidence="4">Class I SAM-dependent methyltransferase</fullName>
    </submittedName>
</protein>
<reference evidence="4 5" key="1">
    <citation type="submission" date="2019-08" db="EMBL/GenBank/DDBJ databases">
        <title>In-depth cultivation of the pig gut microbiome towards novel bacterial diversity and tailored functional studies.</title>
        <authorList>
            <person name="Wylensek D."/>
            <person name="Hitch T.C.A."/>
            <person name="Clavel T."/>
        </authorList>
    </citation>
    <scope>NUCLEOTIDE SEQUENCE [LARGE SCALE GENOMIC DNA]</scope>
    <source>
        <strain evidence="4 5">Oil+RF-744-GAM-WT-6</strain>
    </source>
</reference>
<comment type="caution">
    <text evidence="4">The sequence shown here is derived from an EMBL/GenBank/DDBJ whole genome shotgun (WGS) entry which is preliminary data.</text>
</comment>
<sequence length="198" mass="21903">MTHYFTDNRSLPENRKDHSFEFMGHAYTFATEDGVFSKTGVDYGSEVLLKAAARERIAGNVLDMGCGYGVLGIVLKTLFPDAAVTCCDVNPRAAELADANSKTNRAPVSVIISDRFEHVPGMFDVIVTNPPIRAGKEVVYGIFDGAYEHLSSDGFLLAVIRRKQGAESAVRKLNERFGNCEIVMRDKGYWILKSRKSD</sequence>
<dbReference type="SUPFAM" id="SSF53335">
    <property type="entry name" value="S-adenosyl-L-methionine-dependent methyltransferases"/>
    <property type="match status" value="1"/>
</dbReference>
<keyword evidence="2 4" id="KW-0808">Transferase</keyword>
<evidence type="ECO:0000259" key="3">
    <source>
        <dbReference type="Pfam" id="PF05175"/>
    </source>
</evidence>
<dbReference type="PANTHER" id="PTHR47816">
    <property type="entry name" value="RIBOSOMAL RNA SMALL SUBUNIT METHYLTRANSFERASE C"/>
    <property type="match status" value="1"/>
</dbReference>
<dbReference type="InterPro" id="IPR046977">
    <property type="entry name" value="RsmC/RlmG"/>
</dbReference>
<dbReference type="GO" id="GO:0008757">
    <property type="term" value="F:S-adenosylmethionine-dependent methyltransferase activity"/>
    <property type="evidence" value="ECO:0007669"/>
    <property type="project" value="InterPro"/>
</dbReference>
<dbReference type="Proteomes" id="UP000461880">
    <property type="component" value="Unassembled WGS sequence"/>
</dbReference>
<proteinExistence type="predicted"/>
<dbReference type="PANTHER" id="PTHR47816:SF4">
    <property type="entry name" value="RIBOSOMAL RNA SMALL SUBUNIT METHYLTRANSFERASE C"/>
    <property type="match status" value="1"/>
</dbReference>
<evidence type="ECO:0000256" key="1">
    <source>
        <dbReference type="ARBA" id="ARBA00022603"/>
    </source>
</evidence>
<dbReference type="Gene3D" id="3.40.50.150">
    <property type="entry name" value="Vaccinia Virus protein VP39"/>
    <property type="match status" value="1"/>
</dbReference>
<feature type="domain" description="Methyltransferase small" evidence="3">
    <location>
        <begin position="27"/>
        <end position="193"/>
    </location>
</feature>
<organism evidence="4 5">
    <name type="scientific">Stecheria intestinalis</name>
    <dbReference type="NCBI Taxonomy" id="2606630"/>
    <lineage>
        <taxon>Bacteria</taxon>
        <taxon>Bacillati</taxon>
        <taxon>Bacillota</taxon>
        <taxon>Erysipelotrichia</taxon>
        <taxon>Erysipelotrichales</taxon>
        <taxon>Erysipelotrichaceae</taxon>
        <taxon>Stecheria</taxon>
    </lineage>
</organism>
<dbReference type="CDD" id="cd02440">
    <property type="entry name" value="AdoMet_MTases"/>
    <property type="match status" value="1"/>
</dbReference>
<keyword evidence="1 4" id="KW-0489">Methyltransferase</keyword>
<name>A0A7X2TG95_9FIRM</name>
<evidence type="ECO:0000313" key="4">
    <source>
        <dbReference type="EMBL" id="MSS59492.1"/>
    </source>
</evidence>